<dbReference type="Proteomes" id="UP001218218">
    <property type="component" value="Unassembled WGS sequence"/>
</dbReference>
<protein>
    <recommendedName>
        <fullName evidence="10">Casein kinase II subunit alpha</fullName>
        <shortName evidence="10">CK II alpha</shortName>
        <ecNumber evidence="10">2.7.11.1</ecNumber>
    </recommendedName>
</protein>
<gene>
    <name evidence="12" type="ORF">DFH08DRAFT_124740</name>
</gene>
<evidence type="ECO:0000256" key="1">
    <source>
        <dbReference type="ARBA" id="ARBA00022527"/>
    </source>
</evidence>
<evidence type="ECO:0000256" key="5">
    <source>
        <dbReference type="ARBA" id="ARBA00022840"/>
    </source>
</evidence>
<dbReference type="GO" id="GO:0005956">
    <property type="term" value="C:protein kinase CK2 complex"/>
    <property type="evidence" value="ECO:0007669"/>
    <property type="project" value="TreeGrafter"/>
</dbReference>
<dbReference type="PANTHER" id="PTHR24054">
    <property type="entry name" value="CASEIN KINASE II SUBUNIT ALPHA"/>
    <property type="match status" value="1"/>
</dbReference>
<proteinExistence type="inferred from homology"/>
<dbReference type="GO" id="GO:0005829">
    <property type="term" value="C:cytosol"/>
    <property type="evidence" value="ECO:0007669"/>
    <property type="project" value="TreeGrafter"/>
</dbReference>
<dbReference type="PROSITE" id="PS50011">
    <property type="entry name" value="PROTEIN_KINASE_DOM"/>
    <property type="match status" value="1"/>
</dbReference>
<evidence type="ECO:0000256" key="4">
    <source>
        <dbReference type="ARBA" id="ARBA00022777"/>
    </source>
</evidence>
<keyword evidence="1 9" id="KW-0723">Serine/threonine-protein kinase</keyword>
<comment type="subcellular location">
    <subcellularLocation>
        <location evidence="10">Nucleus</location>
    </subcellularLocation>
</comment>
<dbReference type="PROSITE" id="PS00108">
    <property type="entry name" value="PROTEIN_KINASE_ST"/>
    <property type="match status" value="1"/>
</dbReference>
<dbReference type="FunFam" id="3.30.200.20:FF:000088">
    <property type="entry name" value="Casein kinase II subunit alpha"/>
    <property type="match status" value="1"/>
</dbReference>
<keyword evidence="3 8" id="KW-0547">Nucleotide-binding</keyword>
<evidence type="ECO:0000313" key="12">
    <source>
        <dbReference type="EMBL" id="KAJ7349757.1"/>
    </source>
</evidence>
<evidence type="ECO:0000256" key="9">
    <source>
        <dbReference type="RuleBase" id="RU000304"/>
    </source>
</evidence>
<name>A0AAD7A578_9AGAR</name>
<dbReference type="InterPro" id="IPR000719">
    <property type="entry name" value="Prot_kinase_dom"/>
</dbReference>
<dbReference type="SUPFAM" id="SSF56112">
    <property type="entry name" value="Protein kinase-like (PK-like)"/>
    <property type="match status" value="1"/>
</dbReference>
<evidence type="ECO:0000256" key="10">
    <source>
        <dbReference type="RuleBase" id="RU369118"/>
    </source>
</evidence>
<dbReference type="PANTHER" id="PTHR24054:SF0">
    <property type="entry name" value="CASEIN KINASE II SUBUNIT ALPHA"/>
    <property type="match status" value="1"/>
</dbReference>
<evidence type="ECO:0000256" key="8">
    <source>
        <dbReference type="PROSITE-ProRule" id="PRU10141"/>
    </source>
</evidence>
<evidence type="ECO:0000256" key="7">
    <source>
        <dbReference type="ARBA" id="ARBA00048679"/>
    </source>
</evidence>
<dbReference type="GO" id="GO:0005524">
    <property type="term" value="F:ATP binding"/>
    <property type="evidence" value="ECO:0007669"/>
    <property type="project" value="UniProtKB-UniRule"/>
</dbReference>
<organism evidence="12 13">
    <name type="scientific">Mycena albidolilacea</name>
    <dbReference type="NCBI Taxonomy" id="1033008"/>
    <lineage>
        <taxon>Eukaryota</taxon>
        <taxon>Fungi</taxon>
        <taxon>Dikarya</taxon>
        <taxon>Basidiomycota</taxon>
        <taxon>Agaricomycotina</taxon>
        <taxon>Agaricomycetes</taxon>
        <taxon>Agaricomycetidae</taxon>
        <taxon>Agaricales</taxon>
        <taxon>Marasmiineae</taxon>
        <taxon>Mycenaceae</taxon>
        <taxon>Mycena</taxon>
    </lineage>
</organism>
<reference evidence="12" key="1">
    <citation type="submission" date="2023-03" db="EMBL/GenBank/DDBJ databases">
        <title>Massive genome expansion in bonnet fungi (Mycena s.s.) driven by repeated elements and novel gene families across ecological guilds.</title>
        <authorList>
            <consortium name="Lawrence Berkeley National Laboratory"/>
            <person name="Harder C.B."/>
            <person name="Miyauchi S."/>
            <person name="Viragh M."/>
            <person name="Kuo A."/>
            <person name="Thoen E."/>
            <person name="Andreopoulos B."/>
            <person name="Lu D."/>
            <person name="Skrede I."/>
            <person name="Drula E."/>
            <person name="Henrissat B."/>
            <person name="Morin E."/>
            <person name="Kohler A."/>
            <person name="Barry K."/>
            <person name="LaButti K."/>
            <person name="Morin E."/>
            <person name="Salamov A."/>
            <person name="Lipzen A."/>
            <person name="Mereny Z."/>
            <person name="Hegedus B."/>
            <person name="Baldrian P."/>
            <person name="Stursova M."/>
            <person name="Weitz H."/>
            <person name="Taylor A."/>
            <person name="Grigoriev I.V."/>
            <person name="Nagy L.G."/>
            <person name="Martin F."/>
            <person name="Kauserud H."/>
        </authorList>
    </citation>
    <scope>NUCLEOTIDE SEQUENCE</scope>
    <source>
        <strain evidence="12">CBHHK002</strain>
    </source>
</reference>
<dbReference type="InterPro" id="IPR017441">
    <property type="entry name" value="Protein_kinase_ATP_BS"/>
</dbReference>
<dbReference type="EMBL" id="JARIHO010000015">
    <property type="protein sequence ID" value="KAJ7349757.1"/>
    <property type="molecule type" value="Genomic_DNA"/>
</dbReference>
<dbReference type="Gene3D" id="1.10.510.10">
    <property type="entry name" value="Transferase(Phosphotransferase) domain 1"/>
    <property type="match status" value="1"/>
</dbReference>
<evidence type="ECO:0000256" key="2">
    <source>
        <dbReference type="ARBA" id="ARBA00022679"/>
    </source>
</evidence>
<keyword evidence="2 10" id="KW-0808">Transferase</keyword>
<keyword evidence="4 10" id="KW-0418">Kinase</keyword>
<feature type="binding site" evidence="8">
    <location>
        <position position="61"/>
    </location>
    <ligand>
        <name>ATP</name>
        <dbReference type="ChEBI" id="CHEBI:30616"/>
    </ligand>
</feature>
<comment type="caution">
    <text evidence="12">The sequence shown here is derived from an EMBL/GenBank/DDBJ whole genome shotgun (WGS) entry which is preliminary data.</text>
</comment>
<dbReference type="SMART" id="SM00220">
    <property type="entry name" value="S_TKc"/>
    <property type="match status" value="1"/>
</dbReference>
<evidence type="ECO:0000259" key="11">
    <source>
        <dbReference type="PROSITE" id="PS50011"/>
    </source>
</evidence>
<dbReference type="AlphaFoldDB" id="A0AAD7A578"/>
<keyword evidence="5 8" id="KW-0067">ATP-binding</keyword>
<dbReference type="GO" id="GO:0051726">
    <property type="term" value="P:regulation of cell cycle"/>
    <property type="evidence" value="ECO:0007669"/>
    <property type="project" value="TreeGrafter"/>
</dbReference>
<dbReference type="GO" id="GO:0004674">
    <property type="term" value="F:protein serine/threonine kinase activity"/>
    <property type="evidence" value="ECO:0007669"/>
    <property type="project" value="UniProtKB-UniRule"/>
</dbReference>
<dbReference type="FunFam" id="1.10.510.10:FF:000059">
    <property type="entry name" value="Casein kinase II subunit alpha"/>
    <property type="match status" value="1"/>
</dbReference>
<dbReference type="GO" id="GO:0005634">
    <property type="term" value="C:nucleus"/>
    <property type="evidence" value="ECO:0007669"/>
    <property type="project" value="UniProtKB-SubCell"/>
</dbReference>
<evidence type="ECO:0000256" key="6">
    <source>
        <dbReference type="ARBA" id="ARBA00047899"/>
    </source>
</evidence>
<accession>A0AAD7A578</accession>
<dbReference type="GO" id="GO:0106310">
    <property type="term" value="F:protein serine kinase activity"/>
    <property type="evidence" value="ECO:0007669"/>
    <property type="project" value="UniProtKB-UniRule"/>
</dbReference>
<dbReference type="InterPro" id="IPR045216">
    <property type="entry name" value="CK2_alpha"/>
</dbReference>
<dbReference type="Gene3D" id="3.30.200.20">
    <property type="entry name" value="Phosphorylase Kinase, domain 1"/>
    <property type="match status" value="1"/>
</dbReference>
<comment type="function">
    <text evidence="10">Catalytic subunit of a constitutively active serine/threonine-protein kinase complex that phosphorylates a large number of substrates containing acidic residues C-terminal to the phosphorylated serine or threonine.</text>
</comment>
<dbReference type="Pfam" id="PF00069">
    <property type="entry name" value="Pkinase"/>
    <property type="match status" value="1"/>
</dbReference>
<comment type="subunit">
    <text evidence="10">Heterotetramer.</text>
</comment>
<keyword evidence="13" id="KW-1185">Reference proteome</keyword>
<comment type="catalytic activity">
    <reaction evidence="6 10">
        <text>L-threonyl-[protein] + ATP = O-phospho-L-threonyl-[protein] + ADP + H(+)</text>
        <dbReference type="Rhea" id="RHEA:46608"/>
        <dbReference type="Rhea" id="RHEA-COMP:11060"/>
        <dbReference type="Rhea" id="RHEA-COMP:11605"/>
        <dbReference type="ChEBI" id="CHEBI:15378"/>
        <dbReference type="ChEBI" id="CHEBI:30013"/>
        <dbReference type="ChEBI" id="CHEBI:30616"/>
        <dbReference type="ChEBI" id="CHEBI:61977"/>
        <dbReference type="ChEBI" id="CHEBI:456216"/>
        <dbReference type="EC" id="2.7.11.1"/>
    </reaction>
</comment>
<comment type="catalytic activity">
    <reaction evidence="7 10">
        <text>L-seryl-[protein] + ATP = O-phospho-L-seryl-[protein] + ADP + H(+)</text>
        <dbReference type="Rhea" id="RHEA:17989"/>
        <dbReference type="Rhea" id="RHEA-COMP:9863"/>
        <dbReference type="Rhea" id="RHEA-COMP:11604"/>
        <dbReference type="ChEBI" id="CHEBI:15378"/>
        <dbReference type="ChEBI" id="CHEBI:29999"/>
        <dbReference type="ChEBI" id="CHEBI:30616"/>
        <dbReference type="ChEBI" id="CHEBI:83421"/>
        <dbReference type="ChEBI" id="CHEBI:456216"/>
        <dbReference type="EC" id="2.7.11.1"/>
    </reaction>
</comment>
<dbReference type="CDD" id="cd14132">
    <property type="entry name" value="STKc_CK2_alpha"/>
    <property type="match status" value="1"/>
</dbReference>
<dbReference type="EC" id="2.7.11.1" evidence="10"/>
<dbReference type="InterPro" id="IPR008271">
    <property type="entry name" value="Ser/Thr_kinase_AS"/>
</dbReference>
<comment type="similarity">
    <text evidence="10">Belongs to the protein kinase superfamily. Ser/Thr protein kinase family. CK2 subfamily.</text>
</comment>
<evidence type="ECO:0000313" key="13">
    <source>
        <dbReference type="Proteomes" id="UP001218218"/>
    </source>
</evidence>
<evidence type="ECO:0000256" key="3">
    <source>
        <dbReference type="ARBA" id="ARBA00022741"/>
    </source>
</evidence>
<dbReference type="PROSITE" id="PS00107">
    <property type="entry name" value="PROTEIN_KINASE_ATP"/>
    <property type="match status" value="1"/>
</dbReference>
<sequence length="353" mass="40376">MSRVYADANAIRGESWYEYDKIRVEWSSPDRYEIVRRLGGGRYSQVFEGVDTVNNERCVIKVLKPVAGYKIKREVKILRNLAGAPNCIALLDVVRDPSQLYHSLITEYVEAAPWNQLYTSLAEADIRHYTFQLLTALDFIHAHGIIHRDIKPANVMIDHQRRELRIIDWGLAEFYHPSVKYHVSVGSRPYKAPELLVGYKLYDYSLDMWSTGCMFAAMIFRKQHFFRGVDNEDQLLQIVRLLGSERFDAYLDAYRIRYKSRSGYLRGYPARPWTRFVAPDNAHLASPDALDFVDRLLRFDPAERLTAAEAMAHAYFGTVRIDGEGSETEALIDSGFASMSGDDAQPASRGTNG</sequence>
<feature type="domain" description="Protein kinase" evidence="11">
    <location>
        <begin position="32"/>
        <end position="316"/>
    </location>
</feature>
<keyword evidence="10" id="KW-0539">Nucleus</keyword>
<dbReference type="InterPro" id="IPR011009">
    <property type="entry name" value="Kinase-like_dom_sf"/>
</dbReference>